<dbReference type="Proteomes" id="UP001630127">
    <property type="component" value="Unassembled WGS sequence"/>
</dbReference>
<keyword evidence="5" id="KW-1185">Reference proteome</keyword>
<keyword evidence="2" id="KW-0611">Plant defense</keyword>
<evidence type="ECO:0000256" key="2">
    <source>
        <dbReference type="ARBA" id="ARBA00022821"/>
    </source>
</evidence>
<evidence type="ECO:0000259" key="3">
    <source>
        <dbReference type="Pfam" id="PF25019"/>
    </source>
</evidence>
<accession>A0ABD2Y0Z2</accession>
<protein>
    <recommendedName>
        <fullName evidence="3">R13L1/DRL21-like LRR repeat region domain-containing protein</fullName>
    </recommendedName>
</protein>
<dbReference type="GO" id="GO:0006952">
    <property type="term" value="P:defense response"/>
    <property type="evidence" value="ECO:0007669"/>
    <property type="project" value="UniProtKB-KW"/>
</dbReference>
<reference evidence="4 5" key="1">
    <citation type="submission" date="2024-11" db="EMBL/GenBank/DDBJ databases">
        <title>A near-complete genome assembly of Cinchona calisaya.</title>
        <authorList>
            <person name="Lian D.C."/>
            <person name="Zhao X.W."/>
            <person name="Wei L."/>
        </authorList>
    </citation>
    <scope>NUCLEOTIDE SEQUENCE [LARGE SCALE GENOMIC DNA]</scope>
    <source>
        <tissue evidence="4">Nenye</tissue>
    </source>
</reference>
<keyword evidence="1" id="KW-0433">Leucine-rich repeat</keyword>
<dbReference type="InterPro" id="IPR056789">
    <property type="entry name" value="LRR_R13L1-DRL21"/>
</dbReference>
<comment type="caution">
    <text evidence="4">The sequence shown here is derived from an EMBL/GenBank/DDBJ whole genome shotgun (WGS) entry which is preliminary data.</text>
</comment>
<evidence type="ECO:0000256" key="1">
    <source>
        <dbReference type="ARBA" id="ARBA00022614"/>
    </source>
</evidence>
<dbReference type="PANTHER" id="PTHR36766:SF70">
    <property type="entry name" value="DISEASE RESISTANCE PROTEIN RGA4"/>
    <property type="match status" value="1"/>
</dbReference>
<feature type="domain" description="R13L1/DRL21-like LRR repeat region" evidence="3">
    <location>
        <begin position="63"/>
        <end position="122"/>
    </location>
</feature>
<dbReference type="Pfam" id="PF25019">
    <property type="entry name" value="LRR_R13L1-DRL21"/>
    <property type="match status" value="1"/>
</dbReference>
<proteinExistence type="predicted"/>
<name>A0ABD2Y0Z2_9GENT</name>
<dbReference type="PANTHER" id="PTHR36766">
    <property type="entry name" value="PLANT BROAD-SPECTRUM MILDEW RESISTANCE PROTEIN RPW8"/>
    <property type="match status" value="1"/>
</dbReference>
<gene>
    <name evidence="4" type="ORF">ACH5RR_039794</name>
</gene>
<dbReference type="EMBL" id="JBJUIK010000016">
    <property type="protein sequence ID" value="KAL3500701.1"/>
    <property type="molecule type" value="Genomic_DNA"/>
</dbReference>
<sequence>MTPKGFGFLTNLRELEIGPFSDEGDSSIDELDWTGLIMISYSSSSTLRQLTLVGSPHIESLPDQLQYLTSLTCLSLQGFGGIEALPDWLGNLAYLEWLELWKCKKLRYLPSVDAMRRLTKLRYLRVNICPLLKERCNLQSGPEWPKISHIPERRIV</sequence>
<dbReference type="AlphaFoldDB" id="A0ABD2Y0Z2"/>
<dbReference type="Gene3D" id="3.80.10.10">
    <property type="entry name" value="Ribonuclease Inhibitor"/>
    <property type="match status" value="1"/>
</dbReference>
<dbReference type="SUPFAM" id="SSF52047">
    <property type="entry name" value="RNI-like"/>
    <property type="match status" value="1"/>
</dbReference>
<dbReference type="InterPro" id="IPR032675">
    <property type="entry name" value="LRR_dom_sf"/>
</dbReference>
<evidence type="ECO:0000313" key="4">
    <source>
        <dbReference type="EMBL" id="KAL3500701.1"/>
    </source>
</evidence>
<organism evidence="4 5">
    <name type="scientific">Cinchona calisaya</name>
    <dbReference type="NCBI Taxonomy" id="153742"/>
    <lineage>
        <taxon>Eukaryota</taxon>
        <taxon>Viridiplantae</taxon>
        <taxon>Streptophyta</taxon>
        <taxon>Embryophyta</taxon>
        <taxon>Tracheophyta</taxon>
        <taxon>Spermatophyta</taxon>
        <taxon>Magnoliopsida</taxon>
        <taxon>eudicotyledons</taxon>
        <taxon>Gunneridae</taxon>
        <taxon>Pentapetalae</taxon>
        <taxon>asterids</taxon>
        <taxon>lamiids</taxon>
        <taxon>Gentianales</taxon>
        <taxon>Rubiaceae</taxon>
        <taxon>Cinchonoideae</taxon>
        <taxon>Cinchoneae</taxon>
        <taxon>Cinchona</taxon>
    </lineage>
</organism>
<evidence type="ECO:0000313" key="5">
    <source>
        <dbReference type="Proteomes" id="UP001630127"/>
    </source>
</evidence>